<gene>
    <name evidence="5" type="ORF">K493DRAFT_297741</name>
</gene>
<feature type="domain" description="Yeast cell wall synthesis Kre9/Knh1-like N-terminal" evidence="4">
    <location>
        <begin position="30"/>
        <end position="117"/>
    </location>
</feature>
<feature type="region of interest" description="Disordered" evidence="2">
    <location>
        <begin position="119"/>
        <end position="177"/>
    </location>
</feature>
<keyword evidence="6" id="KW-1185">Reference proteome</keyword>
<feature type="compositionally biased region" description="Low complexity" evidence="2">
    <location>
        <begin position="127"/>
        <end position="138"/>
    </location>
</feature>
<feature type="signal peptide" evidence="3">
    <location>
        <begin position="1"/>
        <end position="21"/>
    </location>
</feature>
<evidence type="ECO:0000256" key="2">
    <source>
        <dbReference type="SAM" id="MobiDB-lite"/>
    </source>
</evidence>
<dbReference type="PANTHER" id="PTHR40633">
    <property type="entry name" value="MATRIX PROTEIN, PUTATIVE (AFU_ORTHOLOGUE AFUA_8G05410)-RELATED"/>
    <property type="match status" value="1"/>
</dbReference>
<accession>A0A1Y1YY46</accession>
<feature type="chain" id="PRO_5012869795" description="Yeast cell wall synthesis Kre9/Knh1-like N-terminal domain-containing protein" evidence="3">
    <location>
        <begin position="22"/>
        <end position="232"/>
    </location>
</feature>
<comment type="caution">
    <text evidence="5">The sequence shown here is derived from an EMBL/GenBank/DDBJ whole genome shotgun (WGS) entry which is preliminary data.</text>
</comment>
<evidence type="ECO:0000256" key="1">
    <source>
        <dbReference type="ARBA" id="ARBA00022729"/>
    </source>
</evidence>
<dbReference type="InterPro" id="IPR052982">
    <property type="entry name" value="SRP1/TIP1-like"/>
</dbReference>
<proteinExistence type="predicted"/>
<reference evidence="5 6" key="1">
    <citation type="submission" date="2016-07" db="EMBL/GenBank/DDBJ databases">
        <title>Pervasive Adenine N6-methylation of Active Genes in Fungi.</title>
        <authorList>
            <consortium name="DOE Joint Genome Institute"/>
            <person name="Mondo S.J."/>
            <person name="Dannebaum R.O."/>
            <person name="Kuo R.C."/>
            <person name="Labutti K."/>
            <person name="Haridas S."/>
            <person name="Kuo A."/>
            <person name="Salamov A."/>
            <person name="Ahrendt S.R."/>
            <person name="Lipzen A."/>
            <person name="Sullivan W."/>
            <person name="Andreopoulos W.B."/>
            <person name="Clum A."/>
            <person name="Lindquist E."/>
            <person name="Daum C."/>
            <person name="Ramamoorthy G.K."/>
            <person name="Gryganskyi A."/>
            <person name="Culley D."/>
            <person name="Magnuson J.K."/>
            <person name="James T.Y."/>
            <person name="O'Malley M.A."/>
            <person name="Stajich J.E."/>
            <person name="Spatafora J.W."/>
            <person name="Visel A."/>
            <person name="Grigoriev I.V."/>
        </authorList>
    </citation>
    <scope>NUCLEOTIDE SEQUENCE [LARGE SCALE GENOMIC DNA]</scope>
    <source>
        <strain evidence="5 6">CBS 931.73</strain>
    </source>
</reference>
<dbReference type="AlphaFoldDB" id="A0A1Y1YY46"/>
<dbReference type="InterPro" id="IPR018466">
    <property type="entry name" value="Kre9/Knh1-like_N"/>
</dbReference>
<sequence>MHFTRVFLCATFSALFYYAEASPSITSPLGSNWQAGTTQTITWIDNGDKEGMPEYFDLYLMAGKMTALQQVGVIATNITTKPGQYKWDIPKETPSGKDYAIRIGAPPSVSYSPYFEISGGAGSRPESGQTTGYYGTSTPNSDTSAGYNPDKQSPASPSPGPNGKSSESQRKSMGSSVDASTLTILTIGALAIGSTVSHCRESMTGVVGSNDDSIRTENDVRETANPLFIGQM</sequence>
<name>A0A1Y1YY46_9FUNG</name>
<evidence type="ECO:0000313" key="5">
    <source>
        <dbReference type="EMBL" id="ORY02804.1"/>
    </source>
</evidence>
<dbReference type="InParanoid" id="A0A1Y1YY46"/>
<dbReference type="EMBL" id="MCFE01000053">
    <property type="protein sequence ID" value="ORY02804.1"/>
    <property type="molecule type" value="Genomic_DNA"/>
</dbReference>
<evidence type="ECO:0000313" key="6">
    <source>
        <dbReference type="Proteomes" id="UP000193498"/>
    </source>
</evidence>
<feature type="compositionally biased region" description="Polar residues" evidence="2">
    <location>
        <begin position="163"/>
        <end position="177"/>
    </location>
</feature>
<feature type="compositionally biased region" description="Polar residues" evidence="2">
    <location>
        <begin position="139"/>
        <end position="155"/>
    </location>
</feature>
<dbReference type="PANTHER" id="PTHR40633:SF1">
    <property type="entry name" value="GPI ANCHORED SERINE-THREONINE RICH PROTEIN (AFU_ORTHOLOGUE AFUA_1G03630)"/>
    <property type="match status" value="1"/>
</dbReference>
<dbReference type="Pfam" id="PF10342">
    <property type="entry name" value="Kre9_KNH"/>
    <property type="match status" value="1"/>
</dbReference>
<evidence type="ECO:0000256" key="3">
    <source>
        <dbReference type="SAM" id="SignalP"/>
    </source>
</evidence>
<dbReference type="OrthoDB" id="2260257at2759"/>
<protein>
    <recommendedName>
        <fullName evidence="4">Yeast cell wall synthesis Kre9/Knh1-like N-terminal domain-containing protein</fullName>
    </recommendedName>
</protein>
<dbReference type="Proteomes" id="UP000193498">
    <property type="component" value="Unassembled WGS sequence"/>
</dbReference>
<evidence type="ECO:0000259" key="4">
    <source>
        <dbReference type="Pfam" id="PF10342"/>
    </source>
</evidence>
<organism evidence="5 6">
    <name type="scientific">Basidiobolus meristosporus CBS 931.73</name>
    <dbReference type="NCBI Taxonomy" id="1314790"/>
    <lineage>
        <taxon>Eukaryota</taxon>
        <taxon>Fungi</taxon>
        <taxon>Fungi incertae sedis</taxon>
        <taxon>Zoopagomycota</taxon>
        <taxon>Entomophthoromycotina</taxon>
        <taxon>Basidiobolomycetes</taxon>
        <taxon>Basidiobolales</taxon>
        <taxon>Basidiobolaceae</taxon>
        <taxon>Basidiobolus</taxon>
    </lineage>
</organism>
<keyword evidence="1 3" id="KW-0732">Signal</keyword>